<comment type="function">
    <text evidence="1">Cilium-specific protein required for cilia structures.</text>
</comment>
<evidence type="ECO:0000313" key="15">
    <source>
        <dbReference type="Proteomes" id="UP000504615"/>
    </source>
</evidence>
<keyword evidence="3" id="KW-0963">Cytoplasm</keyword>
<evidence type="ECO:0000256" key="6">
    <source>
        <dbReference type="ARBA" id="ARBA00022846"/>
    </source>
</evidence>
<evidence type="ECO:0000256" key="10">
    <source>
        <dbReference type="ARBA" id="ARBA00023273"/>
    </source>
</evidence>
<keyword evidence="15" id="KW-1185">Reference proteome</keyword>
<dbReference type="GeneID" id="105431502"/>
<evidence type="ECO:0000256" key="1">
    <source>
        <dbReference type="ARBA" id="ARBA00003843"/>
    </source>
</evidence>
<keyword evidence="5" id="KW-0677">Repeat</keyword>
<comment type="subcellular location">
    <subcellularLocation>
        <location evidence="2">Cytoplasm</location>
        <location evidence="2">Cytoskeleton</location>
        <location evidence="2">Flagellum axoneme</location>
    </subcellularLocation>
</comment>
<evidence type="ECO:0000256" key="3">
    <source>
        <dbReference type="ARBA" id="ARBA00022490"/>
    </source>
</evidence>
<dbReference type="SMART" id="SM00365">
    <property type="entry name" value="LRR_SD22"/>
    <property type="match status" value="4"/>
</dbReference>
<dbReference type="PANTHER" id="PTHR45973">
    <property type="entry name" value="PROTEIN PHOSPHATASE 1 REGULATORY SUBUNIT SDS22-RELATED"/>
    <property type="match status" value="1"/>
</dbReference>
<gene>
    <name evidence="16" type="primary">LOC105431502</name>
</gene>
<evidence type="ECO:0000313" key="16">
    <source>
        <dbReference type="RefSeq" id="XP_011644026.2"/>
    </source>
</evidence>
<keyword evidence="4" id="KW-0433">Leucine-rich repeat</keyword>
<feature type="coiled-coil region" evidence="14">
    <location>
        <begin position="208"/>
        <end position="235"/>
    </location>
</feature>
<evidence type="ECO:0000256" key="14">
    <source>
        <dbReference type="SAM" id="Coils"/>
    </source>
</evidence>
<evidence type="ECO:0000256" key="13">
    <source>
        <dbReference type="ARBA" id="ARBA00040950"/>
    </source>
</evidence>
<comment type="similarity">
    <text evidence="12">Belongs to the DRC3 family.</text>
</comment>
<dbReference type="Pfam" id="PF14580">
    <property type="entry name" value="LRR_9"/>
    <property type="match status" value="1"/>
</dbReference>
<keyword evidence="6" id="KW-0282">Flagellum</keyword>
<evidence type="ECO:0000256" key="7">
    <source>
        <dbReference type="ARBA" id="ARBA00023054"/>
    </source>
</evidence>
<dbReference type="KEGG" id="pbar:105431502"/>
<dbReference type="Proteomes" id="UP000504615">
    <property type="component" value="Unplaced"/>
</dbReference>
<evidence type="ECO:0000256" key="9">
    <source>
        <dbReference type="ARBA" id="ARBA00023212"/>
    </source>
</evidence>
<evidence type="ECO:0000256" key="4">
    <source>
        <dbReference type="ARBA" id="ARBA00022614"/>
    </source>
</evidence>
<sequence>MHKMDIFDVLLEATEPRVITQSLLISLAINQGPKKEGGRLFLQDGIELDKLEEIRIEFLKILNIDHLWLLTNLVKLSLSHNVIERIENLDELCHLKELDLSFNRISVMENLKNLHQLEILLLYSNEISDVQGISDLKKLIILNIGKNKINDWKHIVYLRDFKSLKSLNTCDNPCTEMDGYLDYLFAFLPQLIYCQYKMISESERRCAIDKHYRLISNLEENEAKMQTELALQREIEDKIALLTIAYVEYLDEDYLFQQMFSLDKAGKILSTINKDTQDAFEKYKKSFIAICHELCELGLQEHDKRTEEIRLFKVVVNEGKENMQIEARSMMDMVNTFIELARENFSLLRNAEIEYNNIINELVLYYLNGFETESHIPSHLKDLCGNKDILTITLAASHDIHLRVINDREERMINRFNNWLKDYVDQLIVNEDKRNRQHILEISHFFEFQQQQLNLLSLQQLDLAGVDLNDNGILKNY</sequence>
<dbReference type="SUPFAM" id="SSF52075">
    <property type="entry name" value="Outer arm dynein light chain 1"/>
    <property type="match status" value="1"/>
</dbReference>
<name>A0A6I9WM68_9HYME</name>
<keyword evidence="8" id="KW-0969">Cilium</keyword>
<organism evidence="15 16">
    <name type="scientific">Pogonomyrmex barbatus</name>
    <name type="common">red harvester ant</name>
    <dbReference type="NCBI Taxonomy" id="144034"/>
    <lineage>
        <taxon>Eukaryota</taxon>
        <taxon>Metazoa</taxon>
        <taxon>Ecdysozoa</taxon>
        <taxon>Arthropoda</taxon>
        <taxon>Hexapoda</taxon>
        <taxon>Insecta</taxon>
        <taxon>Pterygota</taxon>
        <taxon>Neoptera</taxon>
        <taxon>Endopterygota</taxon>
        <taxon>Hymenoptera</taxon>
        <taxon>Apocrita</taxon>
        <taxon>Aculeata</taxon>
        <taxon>Formicoidea</taxon>
        <taxon>Formicidae</taxon>
        <taxon>Myrmicinae</taxon>
        <taxon>Pogonomyrmex</taxon>
    </lineage>
</organism>
<dbReference type="Gene3D" id="3.80.10.10">
    <property type="entry name" value="Ribonuclease Inhibitor"/>
    <property type="match status" value="1"/>
</dbReference>
<accession>A0A6I9WM68</accession>
<dbReference type="PANTHER" id="PTHR45973:SF12">
    <property type="entry name" value="DYNEIN REGULATORY COMPLEX SUBUNIT 3"/>
    <property type="match status" value="1"/>
</dbReference>
<reference evidence="16" key="1">
    <citation type="submission" date="2025-08" db="UniProtKB">
        <authorList>
            <consortium name="RefSeq"/>
        </authorList>
    </citation>
    <scope>IDENTIFICATION</scope>
</reference>
<evidence type="ECO:0000256" key="11">
    <source>
        <dbReference type="ARBA" id="ARBA00024433"/>
    </source>
</evidence>
<dbReference type="InterPro" id="IPR050576">
    <property type="entry name" value="Cilia_flagella_integrity"/>
</dbReference>
<evidence type="ECO:0000256" key="2">
    <source>
        <dbReference type="ARBA" id="ARBA00004611"/>
    </source>
</evidence>
<proteinExistence type="inferred from homology"/>
<evidence type="ECO:0000256" key="8">
    <source>
        <dbReference type="ARBA" id="ARBA00023069"/>
    </source>
</evidence>
<protein>
    <recommendedName>
        <fullName evidence="11">Dynein axonemal assembly factor 1 homolog</fullName>
    </recommendedName>
    <alternativeName>
        <fullName evidence="13">Dynein regulatory complex subunit 3</fullName>
    </alternativeName>
</protein>
<dbReference type="GO" id="GO:0005929">
    <property type="term" value="C:cilium"/>
    <property type="evidence" value="ECO:0007669"/>
    <property type="project" value="TreeGrafter"/>
</dbReference>
<dbReference type="InterPro" id="IPR001611">
    <property type="entry name" value="Leu-rich_rpt"/>
</dbReference>
<keyword evidence="9" id="KW-0206">Cytoskeleton</keyword>
<evidence type="ECO:0000256" key="5">
    <source>
        <dbReference type="ARBA" id="ARBA00022737"/>
    </source>
</evidence>
<dbReference type="AlphaFoldDB" id="A0A6I9WM68"/>
<dbReference type="OrthoDB" id="27917at2759"/>
<keyword evidence="10" id="KW-0966">Cell projection</keyword>
<evidence type="ECO:0000256" key="12">
    <source>
        <dbReference type="ARBA" id="ARBA00038378"/>
    </source>
</evidence>
<keyword evidence="7 14" id="KW-0175">Coiled coil</keyword>
<dbReference type="PROSITE" id="PS51450">
    <property type="entry name" value="LRR"/>
    <property type="match status" value="3"/>
</dbReference>
<dbReference type="InterPro" id="IPR032675">
    <property type="entry name" value="LRR_dom_sf"/>
</dbReference>
<dbReference type="RefSeq" id="XP_011644026.2">
    <property type="nucleotide sequence ID" value="XM_011645724.2"/>
</dbReference>